<proteinExistence type="predicted"/>
<evidence type="ECO:0000313" key="3">
    <source>
        <dbReference type="Proteomes" id="UP001054889"/>
    </source>
</evidence>
<dbReference type="EMBL" id="BQKI01000082">
    <property type="protein sequence ID" value="GJN31738.1"/>
    <property type="molecule type" value="Genomic_DNA"/>
</dbReference>
<dbReference type="Pfam" id="PF13768">
    <property type="entry name" value="VWA_3"/>
    <property type="match status" value="1"/>
</dbReference>
<dbReference type="Proteomes" id="UP001054889">
    <property type="component" value="Unassembled WGS sequence"/>
</dbReference>
<evidence type="ECO:0000313" key="2">
    <source>
        <dbReference type="EMBL" id="GJN31738.1"/>
    </source>
</evidence>
<dbReference type="InterPro" id="IPR036465">
    <property type="entry name" value="vWFA_dom_sf"/>
</dbReference>
<dbReference type="InterPro" id="IPR002035">
    <property type="entry name" value="VWF_A"/>
</dbReference>
<dbReference type="Gene3D" id="3.40.50.410">
    <property type="entry name" value="von Willebrand factor, type A domain"/>
    <property type="match status" value="1"/>
</dbReference>
<dbReference type="PANTHER" id="PTHR46503">
    <property type="entry name" value="INTER-ALPHA-TRYPSIN INHIBITOR HEAVY CHAIN-LIKE PROTEIN"/>
    <property type="match status" value="1"/>
</dbReference>
<dbReference type="PROSITE" id="PS50234">
    <property type="entry name" value="VWFA"/>
    <property type="match status" value="1"/>
</dbReference>
<protein>
    <recommendedName>
        <fullName evidence="1">VWFA domain-containing protein</fullName>
    </recommendedName>
</protein>
<accession>A0AAV5F7W0</accession>
<reference evidence="2" key="2">
    <citation type="submission" date="2021-12" db="EMBL/GenBank/DDBJ databases">
        <title>Resequencing data analysis of finger millet.</title>
        <authorList>
            <person name="Hatakeyama M."/>
            <person name="Aluri S."/>
            <person name="Balachadran M.T."/>
            <person name="Sivarajan S.R."/>
            <person name="Poveda L."/>
            <person name="Shimizu-Inatsugi R."/>
            <person name="Schlapbach R."/>
            <person name="Sreeman S.M."/>
            <person name="Shimizu K.K."/>
        </authorList>
    </citation>
    <scope>NUCLEOTIDE SEQUENCE</scope>
</reference>
<sequence>MEGKPLENVKNALSTALSNLVQGDYFNIISFNDELHSFSSCLEQVNEKIIESAIEWMNLNFVAKGGTDIMHPLTEAIALLSKSHDVLPQIYLVTDGSVEDERNICHTMKNQLMSRGSKSPRISTFGLGSYCNHYFLRMLASIGKGHYDAAFDTGSIESKMLQWFQKASRTILTNISLDVMKHIQEFEVSSHS</sequence>
<dbReference type="PANTHER" id="PTHR46503:SF1">
    <property type="entry name" value="INTER-ALPHA-TRYPSIN INHIBITOR HEAVY CHAIN-LIKE PROTEIN"/>
    <property type="match status" value="1"/>
</dbReference>
<evidence type="ECO:0000259" key="1">
    <source>
        <dbReference type="PROSITE" id="PS50234"/>
    </source>
</evidence>
<gene>
    <name evidence="2" type="primary">gb20174</name>
    <name evidence="2" type="ORF">PR202_gb20174</name>
</gene>
<dbReference type="SUPFAM" id="SSF53300">
    <property type="entry name" value="vWA-like"/>
    <property type="match status" value="1"/>
</dbReference>
<name>A0AAV5F7W0_ELECO</name>
<keyword evidence="3" id="KW-1185">Reference proteome</keyword>
<comment type="caution">
    <text evidence="2">The sequence shown here is derived from an EMBL/GenBank/DDBJ whole genome shotgun (WGS) entry which is preliminary data.</text>
</comment>
<organism evidence="2 3">
    <name type="scientific">Eleusine coracana subsp. coracana</name>
    <dbReference type="NCBI Taxonomy" id="191504"/>
    <lineage>
        <taxon>Eukaryota</taxon>
        <taxon>Viridiplantae</taxon>
        <taxon>Streptophyta</taxon>
        <taxon>Embryophyta</taxon>
        <taxon>Tracheophyta</taxon>
        <taxon>Spermatophyta</taxon>
        <taxon>Magnoliopsida</taxon>
        <taxon>Liliopsida</taxon>
        <taxon>Poales</taxon>
        <taxon>Poaceae</taxon>
        <taxon>PACMAD clade</taxon>
        <taxon>Chloridoideae</taxon>
        <taxon>Cynodonteae</taxon>
        <taxon>Eleusininae</taxon>
        <taxon>Eleusine</taxon>
    </lineage>
</organism>
<dbReference type="AlphaFoldDB" id="A0AAV5F7W0"/>
<feature type="domain" description="VWFA" evidence="1">
    <location>
        <begin position="1"/>
        <end position="175"/>
    </location>
</feature>
<reference evidence="2" key="1">
    <citation type="journal article" date="2018" name="DNA Res.">
        <title>Multiple hybrid de novo genome assembly of finger millet, an orphan allotetraploid crop.</title>
        <authorList>
            <person name="Hatakeyama M."/>
            <person name="Aluri S."/>
            <person name="Balachadran M.T."/>
            <person name="Sivarajan S.R."/>
            <person name="Patrignani A."/>
            <person name="Gruter S."/>
            <person name="Poveda L."/>
            <person name="Shimizu-Inatsugi R."/>
            <person name="Baeten J."/>
            <person name="Francoijs K.J."/>
            <person name="Nataraja K.N."/>
            <person name="Reddy Y.A.N."/>
            <person name="Phadnis S."/>
            <person name="Ravikumar R.L."/>
            <person name="Schlapbach R."/>
            <person name="Sreeman S.M."/>
            <person name="Shimizu K.K."/>
        </authorList>
    </citation>
    <scope>NUCLEOTIDE SEQUENCE</scope>
</reference>